<feature type="binding site" evidence="8">
    <location>
        <begin position="28"/>
        <end position="36"/>
    </location>
    <ligand>
        <name>ATP</name>
        <dbReference type="ChEBI" id="CHEBI:30616"/>
    </ligand>
</feature>
<dbReference type="HAMAP" id="MF_00238">
    <property type="entry name" value="Cytidyl_kinase_type1"/>
    <property type="match status" value="1"/>
</dbReference>
<keyword evidence="5 8" id="KW-0067">ATP-binding</keyword>
<gene>
    <name evidence="8 10" type="primary">cmk</name>
    <name evidence="10" type="ORF">GCM10023318_41030</name>
</gene>
<dbReference type="InterPro" id="IPR027417">
    <property type="entry name" value="P-loop_NTPase"/>
</dbReference>
<dbReference type="InterPro" id="IPR011994">
    <property type="entry name" value="Cytidylate_kinase_dom"/>
</dbReference>
<dbReference type="Proteomes" id="UP001500603">
    <property type="component" value="Unassembled WGS sequence"/>
</dbReference>
<evidence type="ECO:0000256" key="4">
    <source>
        <dbReference type="ARBA" id="ARBA00022777"/>
    </source>
</evidence>
<evidence type="ECO:0000256" key="7">
    <source>
        <dbReference type="ARBA" id="ARBA00048478"/>
    </source>
</evidence>
<dbReference type="SUPFAM" id="SSF52540">
    <property type="entry name" value="P-loop containing nucleoside triphosphate hydrolases"/>
    <property type="match status" value="1"/>
</dbReference>
<sequence length="250" mass="26290">MNGVETGMNEHDPESTSEATPLVVAMDGPSGTGKSSVSRRLATRLGARYLDTGAMYRVATLSVLRAGVDLSDAEAIAAAVADLPLSIGTDPSHEVIALDGADVSEEIRGDAVTKAVSAVSAVAEVRTLLVATQRTIAARAGRIVVEGRDIGTVVLTDADAKIYLTASAEARAFRRNQQNIDEGRGDDYAAVLADVQRRDTLDSTRAVSPLRSAEDAILVDTSDLTKDQVIDELYRIVGQQVSVRRGGGAR</sequence>
<keyword evidence="2 8" id="KW-0808">Transferase</keyword>
<organism evidence="10 11">
    <name type="scientific">Nocardia callitridis</name>
    <dbReference type="NCBI Taxonomy" id="648753"/>
    <lineage>
        <taxon>Bacteria</taxon>
        <taxon>Bacillati</taxon>
        <taxon>Actinomycetota</taxon>
        <taxon>Actinomycetes</taxon>
        <taxon>Mycobacteriales</taxon>
        <taxon>Nocardiaceae</taxon>
        <taxon>Nocardia</taxon>
    </lineage>
</organism>
<keyword evidence="3 8" id="KW-0547">Nucleotide-binding</keyword>
<dbReference type="InterPro" id="IPR003136">
    <property type="entry name" value="Cytidylate_kin"/>
</dbReference>
<evidence type="ECO:0000256" key="3">
    <source>
        <dbReference type="ARBA" id="ARBA00022741"/>
    </source>
</evidence>
<dbReference type="GO" id="GO:0016301">
    <property type="term" value="F:kinase activity"/>
    <property type="evidence" value="ECO:0007669"/>
    <property type="project" value="UniProtKB-KW"/>
</dbReference>
<evidence type="ECO:0000256" key="6">
    <source>
        <dbReference type="ARBA" id="ARBA00047615"/>
    </source>
</evidence>
<accession>A0ABP9KP33</accession>
<evidence type="ECO:0000256" key="5">
    <source>
        <dbReference type="ARBA" id="ARBA00022840"/>
    </source>
</evidence>
<feature type="domain" description="Cytidylate kinase" evidence="9">
    <location>
        <begin position="24"/>
        <end position="237"/>
    </location>
</feature>
<name>A0ABP9KP33_9NOCA</name>
<evidence type="ECO:0000259" key="9">
    <source>
        <dbReference type="Pfam" id="PF02224"/>
    </source>
</evidence>
<comment type="subcellular location">
    <subcellularLocation>
        <location evidence="8">Cytoplasm</location>
    </subcellularLocation>
</comment>
<keyword evidence="4 8" id="KW-0418">Kinase</keyword>
<comment type="similarity">
    <text evidence="1 8">Belongs to the cytidylate kinase family. Type 1 subfamily.</text>
</comment>
<dbReference type="NCBIfam" id="TIGR00017">
    <property type="entry name" value="cmk"/>
    <property type="match status" value="1"/>
</dbReference>
<dbReference type="Pfam" id="PF02224">
    <property type="entry name" value="Cytidylate_kin"/>
    <property type="match status" value="1"/>
</dbReference>
<keyword evidence="11" id="KW-1185">Reference proteome</keyword>
<evidence type="ECO:0000313" key="11">
    <source>
        <dbReference type="Proteomes" id="UP001500603"/>
    </source>
</evidence>
<evidence type="ECO:0000256" key="1">
    <source>
        <dbReference type="ARBA" id="ARBA00009427"/>
    </source>
</evidence>
<proteinExistence type="inferred from homology"/>
<dbReference type="EMBL" id="BAABJM010000004">
    <property type="protein sequence ID" value="GAA5060028.1"/>
    <property type="molecule type" value="Genomic_DNA"/>
</dbReference>
<protein>
    <recommendedName>
        <fullName evidence="8">Cytidylate kinase</fullName>
        <shortName evidence="8">CK</shortName>
        <ecNumber evidence="8">2.7.4.25</ecNumber>
    </recommendedName>
    <alternativeName>
        <fullName evidence="8">Cytidine monophosphate kinase</fullName>
        <shortName evidence="8">CMP kinase</shortName>
    </alternativeName>
</protein>
<comment type="catalytic activity">
    <reaction evidence="6 8">
        <text>dCMP + ATP = dCDP + ADP</text>
        <dbReference type="Rhea" id="RHEA:25094"/>
        <dbReference type="ChEBI" id="CHEBI:30616"/>
        <dbReference type="ChEBI" id="CHEBI:57566"/>
        <dbReference type="ChEBI" id="CHEBI:58593"/>
        <dbReference type="ChEBI" id="CHEBI:456216"/>
        <dbReference type="EC" id="2.7.4.25"/>
    </reaction>
</comment>
<dbReference type="CDD" id="cd02020">
    <property type="entry name" value="CMPK"/>
    <property type="match status" value="1"/>
</dbReference>
<dbReference type="Gene3D" id="3.40.50.300">
    <property type="entry name" value="P-loop containing nucleotide triphosphate hydrolases"/>
    <property type="match status" value="1"/>
</dbReference>
<evidence type="ECO:0000313" key="10">
    <source>
        <dbReference type="EMBL" id="GAA5060028.1"/>
    </source>
</evidence>
<dbReference type="PANTHER" id="PTHR21299">
    <property type="entry name" value="CYTIDYLATE KINASE/PANTOATE-BETA-ALANINE LIGASE"/>
    <property type="match status" value="1"/>
</dbReference>
<reference evidence="11" key="1">
    <citation type="journal article" date="2019" name="Int. J. Syst. Evol. Microbiol.">
        <title>The Global Catalogue of Microorganisms (GCM) 10K type strain sequencing project: providing services to taxonomists for standard genome sequencing and annotation.</title>
        <authorList>
            <consortium name="The Broad Institute Genomics Platform"/>
            <consortium name="The Broad Institute Genome Sequencing Center for Infectious Disease"/>
            <person name="Wu L."/>
            <person name="Ma J."/>
        </authorList>
    </citation>
    <scope>NUCLEOTIDE SEQUENCE [LARGE SCALE GENOMIC DNA]</scope>
    <source>
        <strain evidence="11">JCM 18298</strain>
    </source>
</reference>
<keyword evidence="8" id="KW-0963">Cytoplasm</keyword>
<evidence type="ECO:0000256" key="2">
    <source>
        <dbReference type="ARBA" id="ARBA00022679"/>
    </source>
</evidence>
<dbReference type="PANTHER" id="PTHR21299:SF2">
    <property type="entry name" value="CYTIDYLATE KINASE"/>
    <property type="match status" value="1"/>
</dbReference>
<evidence type="ECO:0000256" key="8">
    <source>
        <dbReference type="HAMAP-Rule" id="MF_00238"/>
    </source>
</evidence>
<dbReference type="EC" id="2.7.4.25" evidence="8"/>
<comment type="catalytic activity">
    <reaction evidence="7 8">
        <text>CMP + ATP = CDP + ADP</text>
        <dbReference type="Rhea" id="RHEA:11600"/>
        <dbReference type="ChEBI" id="CHEBI:30616"/>
        <dbReference type="ChEBI" id="CHEBI:58069"/>
        <dbReference type="ChEBI" id="CHEBI:60377"/>
        <dbReference type="ChEBI" id="CHEBI:456216"/>
        <dbReference type="EC" id="2.7.4.25"/>
    </reaction>
</comment>
<comment type="caution">
    <text evidence="10">The sequence shown here is derived from an EMBL/GenBank/DDBJ whole genome shotgun (WGS) entry which is preliminary data.</text>
</comment>